<name>A0A0P1F0D2_9RHOB</name>
<dbReference type="SUPFAM" id="SSF103481">
    <property type="entry name" value="Multidrug resistance efflux transporter EmrE"/>
    <property type="match status" value="2"/>
</dbReference>
<evidence type="ECO:0000256" key="1">
    <source>
        <dbReference type="SAM" id="Phobius"/>
    </source>
</evidence>
<feature type="transmembrane region" description="Helical" evidence="1">
    <location>
        <begin position="274"/>
        <end position="291"/>
    </location>
</feature>
<proteinExistence type="predicted"/>
<evidence type="ECO:0000259" key="2">
    <source>
        <dbReference type="Pfam" id="PF00892"/>
    </source>
</evidence>
<evidence type="ECO:0000313" key="3">
    <source>
        <dbReference type="EMBL" id="CUH61001.1"/>
    </source>
</evidence>
<dbReference type="EMBL" id="CYRX01000031">
    <property type="protein sequence ID" value="CUH61001.1"/>
    <property type="molecule type" value="Genomic_DNA"/>
</dbReference>
<evidence type="ECO:0000313" key="4">
    <source>
        <dbReference type="Proteomes" id="UP000051298"/>
    </source>
</evidence>
<feature type="transmembrane region" description="Helical" evidence="1">
    <location>
        <begin position="157"/>
        <end position="174"/>
    </location>
</feature>
<feature type="transmembrane region" description="Helical" evidence="1">
    <location>
        <begin position="219"/>
        <end position="240"/>
    </location>
</feature>
<gene>
    <name evidence="3" type="ORF">THS5294_02299</name>
</gene>
<reference evidence="3 4" key="1">
    <citation type="submission" date="2015-09" db="EMBL/GenBank/DDBJ databases">
        <authorList>
            <consortium name="Swine Surveillance"/>
        </authorList>
    </citation>
    <scope>NUCLEOTIDE SEQUENCE [LARGE SCALE GENOMIC DNA]</scope>
    <source>
        <strain evidence="3 4">CECT 5294</strain>
    </source>
</reference>
<protein>
    <submittedName>
        <fullName evidence="3">Carboxylate/amino acid/amine transporter</fullName>
    </submittedName>
</protein>
<feature type="domain" description="EamA" evidence="2">
    <location>
        <begin position="158"/>
        <end position="290"/>
    </location>
</feature>
<dbReference type="PANTHER" id="PTHR22911:SF135">
    <property type="entry name" value="BLR4310 PROTEIN"/>
    <property type="match status" value="1"/>
</dbReference>
<feature type="transmembrane region" description="Helical" evidence="1">
    <location>
        <begin position="40"/>
        <end position="62"/>
    </location>
</feature>
<feature type="domain" description="EamA" evidence="2">
    <location>
        <begin position="14"/>
        <end position="146"/>
    </location>
</feature>
<dbReference type="STRING" id="266809.PM03_10665"/>
<sequence length="299" mass="31806">MTHLPAPSLDRPMLGIAFMLGFCLMAPLGDGMVKALAGTFPILMLVFVRTTTQTVLLAPLVARNLASLHLSSRLWRLTLLRACLYILGIWAMFASLTYLPLADAIAIAFVMPFILLLLGHFVLGEEVGPHRMGACAVGFMGTLMVIQPSFANVGWPAMLPLVVAVVFALFMLVTRQISKEIDPITLQAINGAQASVLVGAAVLLTGAQSTWPIPQGADILWLFALGALGTLGHLCMTWSLRLAPASTLAPMQYLEIPVATIIGFAAFGDLPNGLAAVGICVTVLTGLYIILRENKGRSA</sequence>
<feature type="transmembrane region" description="Helical" evidence="1">
    <location>
        <begin position="12"/>
        <end position="28"/>
    </location>
</feature>
<feature type="transmembrane region" description="Helical" evidence="1">
    <location>
        <begin position="74"/>
        <end position="98"/>
    </location>
</feature>
<dbReference type="Proteomes" id="UP000051298">
    <property type="component" value="Unassembled WGS sequence"/>
</dbReference>
<dbReference type="GO" id="GO:0016020">
    <property type="term" value="C:membrane"/>
    <property type="evidence" value="ECO:0007669"/>
    <property type="project" value="InterPro"/>
</dbReference>
<feature type="transmembrane region" description="Helical" evidence="1">
    <location>
        <begin position="104"/>
        <end position="123"/>
    </location>
</feature>
<keyword evidence="1" id="KW-1133">Transmembrane helix</keyword>
<accession>A0A0P1F0D2</accession>
<keyword evidence="1" id="KW-0472">Membrane</keyword>
<keyword evidence="1" id="KW-0812">Transmembrane</keyword>
<dbReference type="eggNOG" id="COG0697">
    <property type="taxonomic scope" value="Bacteria"/>
</dbReference>
<dbReference type="Pfam" id="PF00892">
    <property type="entry name" value="EamA"/>
    <property type="match status" value="2"/>
</dbReference>
<dbReference type="RefSeq" id="WP_058123848.1">
    <property type="nucleotide sequence ID" value="NZ_CYRX01000031.1"/>
</dbReference>
<dbReference type="AlphaFoldDB" id="A0A0P1F0D2"/>
<dbReference type="PANTHER" id="PTHR22911">
    <property type="entry name" value="ACYL-MALONYL CONDENSING ENZYME-RELATED"/>
    <property type="match status" value="1"/>
</dbReference>
<dbReference type="InterPro" id="IPR037185">
    <property type="entry name" value="EmrE-like"/>
</dbReference>
<organism evidence="3 4">
    <name type="scientific">Thalassobacter stenotrophicus</name>
    <dbReference type="NCBI Taxonomy" id="266809"/>
    <lineage>
        <taxon>Bacteria</taxon>
        <taxon>Pseudomonadati</taxon>
        <taxon>Pseudomonadota</taxon>
        <taxon>Alphaproteobacteria</taxon>
        <taxon>Rhodobacterales</taxon>
        <taxon>Roseobacteraceae</taxon>
        <taxon>Thalassobacter</taxon>
    </lineage>
</organism>
<feature type="transmembrane region" description="Helical" evidence="1">
    <location>
        <begin position="186"/>
        <end position="207"/>
    </location>
</feature>
<dbReference type="InterPro" id="IPR000620">
    <property type="entry name" value="EamA_dom"/>
</dbReference>